<dbReference type="EMBL" id="MN739883">
    <property type="protein sequence ID" value="QHT75834.1"/>
    <property type="molecule type" value="Genomic_DNA"/>
</dbReference>
<sequence>METTHPFLNISRIGEDQCYIDQKQIQNTAECNYLLQNYFTKDCSMKDAKSLATMQPGINFVGGYGVGANGYNIDDNSRLFLGTIQTHPRCHIDLFQRPFATVPLLARGYGDSIMESNLQQGLYGTNRRSKTGMAEKRMFRYQYLIPDVKDKITNPNFLIEESASDGKWIRGGVPSRELTKDTSYYQKN</sequence>
<evidence type="ECO:0000313" key="1">
    <source>
        <dbReference type="EMBL" id="QHT75834.1"/>
    </source>
</evidence>
<protein>
    <submittedName>
        <fullName evidence="1">Uncharacterized protein</fullName>
    </submittedName>
</protein>
<organism evidence="1">
    <name type="scientific">viral metagenome</name>
    <dbReference type="NCBI Taxonomy" id="1070528"/>
    <lineage>
        <taxon>unclassified sequences</taxon>
        <taxon>metagenomes</taxon>
        <taxon>organismal metagenomes</taxon>
    </lineage>
</organism>
<accession>A0A6C0H5L3</accession>
<dbReference type="AlphaFoldDB" id="A0A6C0H5L3"/>
<reference evidence="1" key="1">
    <citation type="journal article" date="2020" name="Nature">
        <title>Giant virus diversity and host interactions through global metagenomics.</title>
        <authorList>
            <person name="Schulz F."/>
            <person name="Roux S."/>
            <person name="Paez-Espino D."/>
            <person name="Jungbluth S."/>
            <person name="Walsh D.A."/>
            <person name="Denef V.J."/>
            <person name="McMahon K.D."/>
            <person name="Konstantinidis K.T."/>
            <person name="Eloe-Fadrosh E.A."/>
            <person name="Kyrpides N.C."/>
            <person name="Woyke T."/>
        </authorList>
    </citation>
    <scope>NUCLEOTIDE SEQUENCE</scope>
    <source>
        <strain evidence="1">GVMAG-M-3300023179-71</strain>
    </source>
</reference>
<proteinExistence type="predicted"/>
<name>A0A6C0H5L3_9ZZZZ</name>